<comment type="caution">
    <text evidence="7">The sequence shown here is derived from an EMBL/GenBank/DDBJ whole genome shotgun (WGS) entry which is preliminary data.</text>
</comment>
<evidence type="ECO:0000313" key="8">
    <source>
        <dbReference type="Proteomes" id="UP001165060"/>
    </source>
</evidence>
<evidence type="ECO:0000256" key="1">
    <source>
        <dbReference type="ARBA" id="ARBA00022723"/>
    </source>
</evidence>
<dbReference type="PROSITE" id="PS01360">
    <property type="entry name" value="ZF_MYND_1"/>
    <property type="match status" value="1"/>
</dbReference>
<keyword evidence="1" id="KW-0479">Metal-binding</keyword>
<dbReference type="Proteomes" id="UP001165060">
    <property type="component" value="Unassembled WGS sequence"/>
</dbReference>
<dbReference type="EMBL" id="BRYB01000187">
    <property type="protein sequence ID" value="GMI24850.1"/>
    <property type="molecule type" value="Genomic_DNA"/>
</dbReference>
<keyword evidence="8" id="KW-1185">Reference proteome</keyword>
<keyword evidence="3" id="KW-0862">Zinc</keyword>
<dbReference type="InterPro" id="IPR002893">
    <property type="entry name" value="Znf_MYND"/>
</dbReference>
<dbReference type="PROSITE" id="PS50865">
    <property type="entry name" value="ZF_MYND_2"/>
    <property type="match status" value="1"/>
</dbReference>
<proteinExistence type="predicted"/>
<feature type="compositionally biased region" description="Low complexity" evidence="5">
    <location>
        <begin position="28"/>
        <end position="38"/>
    </location>
</feature>
<feature type="region of interest" description="Disordered" evidence="5">
    <location>
        <begin position="1"/>
        <end position="38"/>
    </location>
</feature>
<sequence>MSDARNSSNNIRGGGAKQSGGKGRTSKAADAGKGAAKAVAGDEKYLEAQVAHAREQASAKELARCVLKEVIFDEDVKRMKMEAPTQQGAQRRMKAEERRRIYYETDAEWLEMLKDEWVGELRLDIEANREARRLTEGGKAAEAKEAKQAAAQAKIDRKAERKEREAEGGVKQVKGEAAGAATDEEVAARAKEQADALGLGAIPPEVMAAMQAKREADALARAEADRRKKGVCVACGDEPATQSCSKCATRLYCGRECQVKHWKSHKKPCKVACAVKAAAAAEGAAK</sequence>
<dbReference type="Pfam" id="PF01753">
    <property type="entry name" value="zf-MYND"/>
    <property type="match status" value="1"/>
</dbReference>
<protein>
    <recommendedName>
        <fullName evidence="6">MYND-type domain-containing protein</fullName>
    </recommendedName>
</protein>
<evidence type="ECO:0000259" key="6">
    <source>
        <dbReference type="PROSITE" id="PS50865"/>
    </source>
</evidence>
<keyword evidence="2 4" id="KW-0863">Zinc-finger</keyword>
<gene>
    <name evidence="7" type="ORF">TeGR_g4476</name>
</gene>
<feature type="domain" description="MYND-type" evidence="6">
    <location>
        <begin position="232"/>
        <end position="269"/>
    </location>
</feature>
<organism evidence="7 8">
    <name type="scientific">Tetraparma gracilis</name>
    <dbReference type="NCBI Taxonomy" id="2962635"/>
    <lineage>
        <taxon>Eukaryota</taxon>
        <taxon>Sar</taxon>
        <taxon>Stramenopiles</taxon>
        <taxon>Ochrophyta</taxon>
        <taxon>Bolidophyceae</taxon>
        <taxon>Parmales</taxon>
        <taxon>Triparmaceae</taxon>
        <taxon>Tetraparma</taxon>
    </lineage>
</organism>
<evidence type="ECO:0000256" key="3">
    <source>
        <dbReference type="ARBA" id="ARBA00022833"/>
    </source>
</evidence>
<feature type="region of interest" description="Disordered" evidence="5">
    <location>
        <begin position="153"/>
        <end position="184"/>
    </location>
</feature>
<feature type="compositionally biased region" description="Basic and acidic residues" evidence="5">
    <location>
        <begin position="154"/>
        <end position="168"/>
    </location>
</feature>
<evidence type="ECO:0000256" key="4">
    <source>
        <dbReference type="PROSITE-ProRule" id="PRU00134"/>
    </source>
</evidence>
<feature type="compositionally biased region" description="Gly residues" evidence="5">
    <location>
        <begin position="12"/>
        <end position="23"/>
    </location>
</feature>
<accession>A0ABQ6MEZ5</accession>
<evidence type="ECO:0000313" key="7">
    <source>
        <dbReference type="EMBL" id="GMI24850.1"/>
    </source>
</evidence>
<evidence type="ECO:0000256" key="2">
    <source>
        <dbReference type="ARBA" id="ARBA00022771"/>
    </source>
</evidence>
<feature type="compositionally biased region" description="Polar residues" evidence="5">
    <location>
        <begin position="1"/>
        <end position="11"/>
    </location>
</feature>
<name>A0ABQ6MEZ5_9STRA</name>
<dbReference type="SUPFAM" id="SSF144232">
    <property type="entry name" value="HIT/MYND zinc finger-like"/>
    <property type="match status" value="1"/>
</dbReference>
<evidence type="ECO:0000256" key="5">
    <source>
        <dbReference type="SAM" id="MobiDB-lite"/>
    </source>
</evidence>
<dbReference type="Gene3D" id="6.10.140.2220">
    <property type="match status" value="1"/>
</dbReference>
<reference evidence="7 8" key="1">
    <citation type="journal article" date="2023" name="Commun. Biol.">
        <title>Genome analysis of Parmales, the sister group of diatoms, reveals the evolutionary specialization of diatoms from phago-mixotrophs to photoautotrophs.</title>
        <authorList>
            <person name="Ban H."/>
            <person name="Sato S."/>
            <person name="Yoshikawa S."/>
            <person name="Yamada K."/>
            <person name="Nakamura Y."/>
            <person name="Ichinomiya M."/>
            <person name="Sato N."/>
            <person name="Blanc-Mathieu R."/>
            <person name="Endo H."/>
            <person name="Kuwata A."/>
            <person name="Ogata H."/>
        </authorList>
    </citation>
    <scope>NUCLEOTIDE SEQUENCE [LARGE SCALE GENOMIC DNA]</scope>
</reference>